<dbReference type="InterPro" id="IPR017939">
    <property type="entry name" value="G-Glutamylcylcotransferase"/>
</dbReference>
<dbReference type="InterPro" id="IPR013024">
    <property type="entry name" value="GGCT-like"/>
</dbReference>
<accession>A0A150F5Y2</accession>
<dbReference type="Pfam" id="PF13772">
    <property type="entry name" value="AIG2_2"/>
    <property type="match status" value="1"/>
</dbReference>
<dbReference type="GO" id="GO:0003839">
    <property type="term" value="F:gamma-glutamylcyclotransferase activity"/>
    <property type="evidence" value="ECO:0007669"/>
    <property type="project" value="InterPro"/>
</dbReference>
<comment type="caution">
    <text evidence="3">The sequence shown here is derived from an EMBL/GenBank/DDBJ whole genome shotgun (WGS) entry which is preliminary data.</text>
</comment>
<dbReference type="InterPro" id="IPR009288">
    <property type="entry name" value="AIG2-like_dom"/>
</dbReference>
<dbReference type="GO" id="GO:0016740">
    <property type="term" value="F:transferase activity"/>
    <property type="evidence" value="ECO:0007669"/>
    <property type="project" value="UniProtKB-KW"/>
</dbReference>
<evidence type="ECO:0000259" key="2">
    <source>
        <dbReference type="Pfam" id="PF06094"/>
    </source>
</evidence>
<dbReference type="Pfam" id="PF06094">
    <property type="entry name" value="GGACT"/>
    <property type="match status" value="1"/>
</dbReference>
<dbReference type="InterPro" id="IPR036568">
    <property type="entry name" value="GGCT-like_sf"/>
</dbReference>
<protein>
    <submittedName>
        <fullName evidence="3">Gamma-glutamylcyclotransferase</fullName>
    </submittedName>
</protein>
<proteinExistence type="predicted"/>
<dbReference type="PANTHER" id="PTHR12935:SF0">
    <property type="entry name" value="GAMMA-GLUTAMYLCYCLOTRANSFERASE"/>
    <property type="match status" value="1"/>
</dbReference>
<evidence type="ECO:0000313" key="4">
    <source>
        <dbReference type="Proteomes" id="UP000075430"/>
    </source>
</evidence>
<keyword evidence="4" id="KW-1185">Reference proteome</keyword>
<dbReference type="AlphaFoldDB" id="A0A150F5Y2"/>
<feature type="domain" description="Gamma-glutamylcyclotransferase AIG2-like" evidence="2">
    <location>
        <begin position="5"/>
        <end position="115"/>
    </location>
</feature>
<keyword evidence="3" id="KW-0808">Transferase</keyword>
<evidence type="ECO:0000313" key="3">
    <source>
        <dbReference type="EMBL" id="KXZ17963.1"/>
    </source>
</evidence>
<dbReference type="Gene3D" id="3.10.490.10">
    <property type="entry name" value="Gamma-glutamyl cyclotransferase-like"/>
    <property type="match status" value="2"/>
</dbReference>
<keyword evidence="1" id="KW-0456">Lyase</keyword>
<dbReference type="SUPFAM" id="SSF110857">
    <property type="entry name" value="Gamma-glutamyl cyclotransferase-like"/>
    <property type="match status" value="2"/>
</dbReference>
<name>A0A150F5Y2_9BACI</name>
<evidence type="ECO:0000256" key="1">
    <source>
        <dbReference type="ARBA" id="ARBA00023239"/>
    </source>
</evidence>
<dbReference type="EMBL" id="LSBA01000018">
    <property type="protein sequence ID" value="KXZ17963.1"/>
    <property type="molecule type" value="Genomic_DNA"/>
</dbReference>
<dbReference type="PANTHER" id="PTHR12935">
    <property type="entry name" value="GAMMA-GLUTAMYLCYCLOTRANSFERASE"/>
    <property type="match status" value="1"/>
</dbReference>
<sequence>MTVLLFVYGLLRKREKNHQLLKGARCVCEQAAINGVLYETDKGLPAASLTGTSFIYGELYETDHQMIRELDAHYLDFERRETAVNTDLGNKTAFAYVMKPEKCVPFDRIESGDWKEYRFMKREDDSPVYYFAYGSCMDNARFKQAGVDHFFAEPIGGAVVEGYSTRFTLKRPDGSRADLVEDGGRTEGVLYKLPFEAATYLYKREGVDSHTYRPAFVDACANGRVYTGCLTFLVLEKAEEIAPPGHYQEEIERGADLYLSPDFSEKLKRYMNSLPKI</sequence>
<dbReference type="STRING" id="1793963.AXI58_17420"/>
<gene>
    <name evidence="3" type="ORF">AXI58_17420</name>
</gene>
<reference evidence="4" key="1">
    <citation type="submission" date="2016-02" db="EMBL/GenBank/DDBJ databases">
        <authorList>
            <person name="Dunlap C."/>
        </authorList>
    </citation>
    <scope>NUCLEOTIDE SEQUENCE [LARGE SCALE GENOMIC DNA]</scope>
    <source>
        <strain evidence="4">NRRL B-41092</strain>
    </source>
</reference>
<dbReference type="Proteomes" id="UP000075430">
    <property type="component" value="Unassembled WGS sequence"/>
</dbReference>
<dbReference type="CDD" id="cd06661">
    <property type="entry name" value="GGCT_like"/>
    <property type="match status" value="2"/>
</dbReference>
<organism evidence="3 4">
    <name type="scientific">Bacillus nakamurai</name>
    <dbReference type="NCBI Taxonomy" id="1793963"/>
    <lineage>
        <taxon>Bacteria</taxon>
        <taxon>Bacillati</taxon>
        <taxon>Bacillota</taxon>
        <taxon>Bacilli</taxon>
        <taxon>Bacillales</taxon>
        <taxon>Bacillaceae</taxon>
        <taxon>Bacillus</taxon>
    </lineage>
</organism>